<dbReference type="GO" id="GO:0051959">
    <property type="term" value="F:dynein light intermediate chain binding"/>
    <property type="evidence" value="ECO:0007669"/>
    <property type="project" value="InterPro"/>
</dbReference>
<evidence type="ECO:0000259" key="1">
    <source>
        <dbReference type="Pfam" id="PF18199"/>
    </source>
</evidence>
<dbReference type="GO" id="GO:0007018">
    <property type="term" value="P:microtubule-based movement"/>
    <property type="evidence" value="ECO:0007669"/>
    <property type="project" value="InterPro"/>
</dbReference>
<dbReference type="InterPro" id="IPR026983">
    <property type="entry name" value="DHC"/>
</dbReference>
<dbReference type="GO" id="GO:0030286">
    <property type="term" value="C:dynein complex"/>
    <property type="evidence" value="ECO:0007669"/>
    <property type="project" value="InterPro"/>
</dbReference>
<dbReference type="InterPro" id="IPR041228">
    <property type="entry name" value="Dynein_C"/>
</dbReference>
<dbReference type="PANTHER" id="PTHR45703">
    <property type="entry name" value="DYNEIN HEAVY CHAIN"/>
    <property type="match status" value="1"/>
</dbReference>
<evidence type="ECO:0000313" key="3">
    <source>
        <dbReference type="EMBL" id="CAF4497384.1"/>
    </source>
</evidence>
<dbReference type="PANTHER" id="PTHR45703:SF4">
    <property type="entry name" value="DYNEIN AXONEMAL HEAVY CHAIN 17"/>
    <property type="match status" value="1"/>
</dbReference>
<accession>A0A8S2XGR2</accession>
<evidence type="ECO:0000313" key="2">
    <source>
        <dbReference type="EMBL" id="CAF1650531.1"/>
    </source>
</evidence>
<dbReference type="AlphaFoldDB" id="A0A8S2XGR2"/>
<dbReference type="EMBL" id="CAJNOK010065999">
    <property type="protein sequence ID" value="CAF1650531.1"/>
    <property type="molecule type" value="Genomic_DNA"/>
</dbReference>
<comment type="caution">
    <text evidence="3">The sequence shown here is derived from an EMBL/GenBank/DDBJ whole genome shotgun (WGS) entry which is preliminary data.</text>
</comment>
<dbReference type="GO" id="GO:0045505">
    <property type="term" value="F:dynein intermediate chain binding"/>
    <property type="evidence" value="ECO:0007669"/>
    <property type="project" value="InterPro"/>
</dbReference>
<dbReference type="Pfam" id="PF18199">
    <property type="entry name" value="Dynein_C"/>
    <property type="match status" value="1"/>
</dbReference>
<evidence type="ECO:0000313" key="4">
    <source>
        <dbReference type="Proteomes" id="UP000682733"/>
    </source>
</evidence>
<feature type="non-terminal residue" evidence="3">
    <location>
        <position position="1"/>
    </location>
</feature>
<protein>
    <recommendedName>
        <fullName evidence="1">Dynein heavy chain C-terminal domain-containing protein</fullName>
    </recommendedName>
</protein>
<dbReference type="Proteomes" id="UP000682733">
    <property type="component" value="Unassembled WGS sequence"/>
</dbReference>
<gene>
    <name evidence="2" type="ORF">OVA965_LOCUS44804</name>
    <name evidence="3" type="ORF">TMI583_LOCUS47814</name>
</gene>
<name>A0A8S2XGR2_9BILA</name>
<dbReference type="Gene3D" id="1.20.1270.280">
    <property type="match status" value="2"/>
</dbReference>
<reference evidence="3" key="1">
    <citation type="submission" date="2021-02" db="EMBL/GenBank/DDBJ databases">
        <authorList>
            <person name="Nowell W R."/>
        </authorList>
    </citation>
    <scope>NUCLEOTIDE SEQUENCE</scope>
</reference>
<feature type="domain" description="Dynein heavy chain C-terminal" evidence="1">
    <location>
        <begin position="2"/>
        <end position="61"/>
    </location>
</feature>
<proteinExistence type="predicted"/>
<dbReference type="Proteomes" id="UP000677228">
    <property type="component" value="Unassembled WGS sequence"/>
</dbReference>
<sequence>IKSKLDEILDKLPDEFPVRELYAKAEEKTPYTVVALQECERMSLLTRDMRRSLKELNLGLKQVPASWTKLAYLSMFGLGLWYSDLLLRIKELELWTGEGGFRLLERPEVL</sequence>
<dbReference type="EMBL" id="CAJOBA010094367">
    <property type="protein sequence ID" value="CAF4497384.1"/>
    <property type="molecule type" value="Genomic_DNA"/>
</dbReference>
<organism evidence="3 4">
    <name type="scientific">Didymodactylos carnosus</name>
    <dbReference type="NCBI Taxonomy" id="1234261"/>
    <lineage>
        <taxon>Eukaryota</taxon>
        <taxon>Metazoa</taxon>
        <taxon>Spiralia</taxon>
        <taxon>Gnathifera</taxon>
        <taxon>Rotifera</taxon>
        <taxon>Eurotatoria</taxon>
        <taxon>Bdelloidea</taxon>
        <taxon>Philodinida</taxon>
        <taxon>Philodinidae</taxon>
        <taxon>Didymodactylos</taxon>
    </lineage>
</organism>